<feature type="transmembrane region" description="Helical" evidence="5">
    <location>
        <begin position="6"/>
        <end position="25"/>
    </location>
</feature>
<dbReference type="EMBL" id="MU865961">
    <property type="protein sequence ID" value="KAK4445893.1"/>
    <property type="molecule type" value="Genomic_DNA"/>
</dbReference>
<dbReference type="InterPro" id="IPR002401">
    <property type="entry name" value="Cyt_P450_E_grp-I"/>
</dbReference>
<keyword evidence="5" id="KW-1133">Transmembrane helix</keyword>
<dbReference type="GO" id="GO:0020037">
    <property type="term" value="F:heme binding"/>
    <property type="evidence" value="ECO:0007669"/>
    <property type="project" value="InterPro"/>
</dbReference>
<evidence type="ECO:0000313" key="6">
    <source>
        <dbReference type="EMBL" id="KAK4445893.1"/>
    </source>
</evidence>
<dbReference type="GO" id="GO:0016705">
    <property type="term" value="F:oxidoreductase activity, acting on paired donors, with incorporation or reduction of molecular oxygen"/>
    <property type="evidence" value="ECO:0007669"/>
    <property type="project" value="InterPro"/>
</dbReference>
<dbReference type="InterPro" id="IPR036396">
    <property type="entry name" value="Cyt_P450_sf"/>
</dbReference>
<reference evidence="6" key="1">
    <citation type="journal article" date="2023" name="Mol. Phylogenet. Evol.">
        <title>Genome-scale phylogeny and comparative genomics of the fungal order Sordariales.</title>
        <authorList>
            <person name="Hensen N."/>
            <person name="Bonometti L."/>
            <person name="Westerberg I."/>
            <person name="Brannstrom I.O."/>
            <person name="Guillou S."/>
            <person name="Cros-Aarteil S."/>
            <person name="Calhoun S."/>
            <person name="Haridas S."/>
            <person name="Kuo A."/>
            <person name="Mondo S."/>
            <person name="Pangilinan J."/>
            <person name="Riley R."/>
            <person name="LaButti K."/>
            <person name="Andreopoulos B."/>
            <person name="Lipzen A."/>
            <person name="Chen C."/>
            <person name="Yan M."/>
            <person name="Daum C."/>
            <person name="Ng V."/>
            <person name="Clum A."/>
            <person name="Steindorff A."/>
            <person name="Ohm R.A."/>
            <person name="Martin F."/>
            <person name="Silar P."/>
            <person name="Natvig D.O."/>
            <person name="Lalanne C."/>
            <person name="Gautier V."/>
            <person name="Ament-Velasquez S.L."/>
            <person name="Kruys A."/>
            <person name="Hutchinson M.I."/>
            <person name="Powell A.J."/>
            <person name="Barry K."/>
            <person name="Miller A.N."/>
            <person name="Grigoriev I.V."/>
            <person name="Debuchy R."/>
            <person name="Gladieux P."/>
            <person name="Hiltunen Thoren M."/>
            <person name="Johannesson H."/>
        </authorList>
    </citation>
    <scope>NUCLEOTIDE SEQUENCE</scope>
    <source>
        <strain evidence="6">PSN243</strain>
    </source>
</reference>
<keyword evidence="3 4" id="KW-0408">Iron</keyword>
<dbReference type="PRINTS" id="PR00385">
    <property type="entry name" value="P450"/>
</dbReference>
<protein>
    <submittedName>
        <fullName evidence="6">Cytochrome P450</fullName>
    </submittedName>
</protein>
<evidence type="ECO:0000256" key="2">
    <source>
        <dbReference type="ARBA" id="ARBA00022723"/>
    </source>
</evidence>
<proteinExistence type="predicted"/>
<dbReference type="CDD" id="cd11058">
    <property type="entry name" value="CYP60B-like"/>
    <property type="match status" value="1"/>
</dbReference>
<dbReference type="GO" id="GO:0005506">
    <property type="term" value="F:iron ion binding"/>
    <property type="evidence" value="ECO:0007669"/>
    <property type="project" value="InterPro"/>
</dbReference>
<evidence type="ECO:0000256" key="4">
    <source>
        <dbReference type="PIRSR" id="PIRSR602401-1"/>
    </source>
</evidence>
<keyword evidence="1 4" id="KW-0349">Heme</keyword>
<dbReference type="Pfam" id="PF00067">
    <property type="entry name" value="p450"/>
    <property type="match status" value="1"/>
</dbReference>
<evidence type="ECO:0000256" key="5">
    <source>
        <dbReference type="SAM" id="Phobius"/>
    </source>
</evidence>
<keyword evidence="5" id="KW-0812">Transmembrane</keyword>
<reference evidence="6" key="2">
    <citation type="submission" date="2023-05" db="EMBL/GenBank/DDBJ databases">
        <authorList>
            <consortium name="Lawrence Berkeley National Laboratory"/>
            <person name="Steindorff A."/>
            <person name="Hensen N."/>
            <person name="Bonometti L."/>
            <person name="Westerberg I."/>
            <person name="Brannstrom I.O."/>
            <person name="Guillou S."/>
            <person name="Cros-Aarteil S."/>
            <person name="Calhoun S."/>
            <person name="Haridas S."/>
            <person name="Kuo A."/>
            <person name="Mondo S."/>
            <person name="Pangilinan J."/>
            <person name="Riley R."/>
            <person name="Labutti K."/>
            <person name="Andreopoulos B."/>
            <person name="Lipzen A."/>
            <person name="Chen C."/>
            <person name="Yanf M."/>
            <person name="Daum C."/>
            <person name="Ng V."/>
            <person name="Clum A."/>
            <person name="Ohm R."/>
            <person name="Martin F."/>
            <person name="Silar P."/>
            <person name="Natvig D."/>
            <person name="Lalanne C."/>
            <person name="Gautier V."/>
            <person name="Ament-Velasquez S.L."/>
            <person name="Kruys A."/>
            <person name="Hutchinson M.I."/>
            <person name="Powell A.J."/>
            <person name="Barry K."/>
            <person name="Miller A.N."/>
            <person name="Grigoriev I.V."/>
            <person name="Debuchy R."/>
            <person name="Gladieux P."/>
            <person name="Thoren M.H."/>
            <person name="Johannesson H."/>
        </authorList>
    </citation>
    <scope>NUCLEOTIDE SEQUENCE</scope>
    <source>
        <strain evidence="6">PSN243</strain>
    </source>
</reference>
<keyword evidence="2 4" id="KW-0479">Metal-binding</keyword>
<dbReference type="Proteomes" id="UP001321760">
    <property type="component" value="Unassembled WGS sequence"/>
</dbReference>
<dbReference type="PRINTS" id="PR00463">
    <property type="entry name" value="EP450I"/>
</dbReference>
<dbReference type="PANTHER" id="PTHR24305">
    <property type="entry name" value="CYTOCHROME P450"/>
    <property type="match status" value="1"/>
</dbReference>
<dbReference type="AlphaFoldDB" id="A0AAV9GCS1"/>
<organism evidence="6 7">
    <name type="scientific">Podospora aff. communis PSN243</name>
    <dbReference type="NCBI Taxonomy" id="3040156"/>
    <lineage>
        <taxon>Eukaryota</taxon>
        <taxon>Fungi</taxon>
        <taxon>Dikarya</taxon>
        <taxon>Ascomycota</taxon>
        <taxon>Pezizomycotina</taxon>
        <taxon>Sordariomycetes</taxon>
        <taxon>Sordariomycetidae</taxon>
        <taxon>Sordariales</taxon>
        <taxon>Podosporaceae</taxon>
        <taxon>Podospora</taxon>
    </lineage>
</organism>
<evidence type="ECO:0000313" key="7">
    <source>
        <dbReference type="Proteomes" id="UP001321760"/>
    </source>
</evidence>
<comment type="caution">
    <text evidence="6">The sequence shown here is derived from an EMBL/GenBank/DDBJ whole genome shotgun (WGS) entry which is preliminary data.</text>
</comment>
<dbReference type="GO" id="GO:0004497">
    <property type="term" value="F:monooxygenase activity"/>
    <property type="evidence" value="ECO:0007669"/>
    <property type="project" value="InterPro"/>
</dbReference>
<feature type="binding site" description="axial binding residue" evidence="4">
    <location>
        <position position="456"/>
    </location>
    <ligand>
        <name>heme</name>
        <dbReference type="ChEBI" id="CHEBI:30413"/>
    </ligand>
    <ligandPart>
        <name>Fe</name>
        <dbReference type="ChEBI" id="CHEBI:18248"/>
    </ligandPart>
</feature>
<name>A0AAV9GCS1_9PEZI</name>
<keyword evidence="7" id="KW-1185">Reference proteome</keyword>
<accession>A0AAV9GCS1</accession>
<comment type="cofactor">
    <cofactor evidence="4">
        <name>heme</name>
        <dbReference type="ChEBI" id="CHEBI:30413"/>
    </cofactor>
</comment>
<dbReference type="InterPro" id="IPR001128">
    <property type="entry name" value="Cyt_P450"/>
</dbReference>
<sequence>MDAIPLTWQNAAVLLSATTALYFLFRTIYNLYFHPLAKIPGLSSWSASHIPFAWAVFRGSYVPRIFQLHQKYGPIVRIAPDAVCFAQAEAWSEILQPPPSRPETILKCGQWFKPQPGMALSLSQALEPETHAHLKKSLLPAFTARALRAQEPFIQRYVNLLVERLRDIAAPSAANKGGAEVDMVSWLNWTVFDIFGDLGFGESFGSLEHSRYHPWVSIIFSNIKGIALMRAVSYFPTLESLLQMCIPPSFHKMQRDHIALIEKKIQRRLNYEFERPDIMSHVYGDVKGPGKADRLPDESITSLFWELVLAGSETTATTLAGTVNYLTSYPSAQKKLAAEVRAKFKTSESISLDGLQDLPYLNAVIKEGLRLCPPFPWIIPRTIPEGGRTICGAWMPAGTKVSIHTNAIHRNPDYFYNPVSFLPERWLPDASTDPKSPFFTDHREAMQAFAVGPRACIGQNLAMAEMRLIVAKLVWSFDLELPADKRKWVRWEDLKAFIVMEKPPINLVLKLRQ</sequence>
<dbReference type="Gene3D" id="1.10.630.10">
    <property type="entry name" value="Cytochrome P450"/>
    <property type="match status" value="1"/>
</dbReference>
<gene>
    <name evidence="6" type="ORF">QBC34DRAFT_357477</name>
</gene>
<dbReference type="InterPro" id="IPR050121">
    <property type="entry name" value="Cytochrome_P450_monoxygenase"/>
</dbReference>
<keyword evidence="5" id="KW-0472">Membrane</keyword>
<dbReference type="PANTHER" id="PTHR24305:SF199">
    <property type="entry name" value="P450, PUTATIVE (EUROFUNG)-RELATED"/>
    <property type="match status" value="1"/>
</dbReference>
<dbReference type="SUPFAM" id="SSF48264">
    <property type="entry name" value="Cytochrome P450"/>
    <property type="match status" value="1"/>
</dbReference>
<evidence type="ECO:0000256" key="3">
    <source>
        <dbReference type="ARBA" id="ARBA00023004"/>
    </source>
</evidence>
<evidence type="ECO:0000256" key="1">
    <source>
        <dbReference type="ARBA" id="ARBA00022617"/>
    </source>
</evidence>